<dbReference type="RefSeq" id="WP_344688336.1">
    <property type="nucleotide sequence ID" value="NZ_BAAAVV010000003.1"/>
</dbReference>
<organism evidence="1 2">
    <name type="scientific">Blastococcus jejuensis</name>
    <dbReference type="NCBI Taxonomy" id="351224"/>
    <lineage>
        <taxon>Bacteria</taxon>
        <taxon>Bacillati</taxon>
        <taxon>Actinomycetota</taxon>
        <taxon>Actinomycetes</taxon>
        <taxon>Geodermatophilales</taxon>
        <taxon>Geodermatophilaceae</taxon>
        <taxon>Blastococcus</taxon>
    </lineage>
</organism>
<dbReference type="EMBL" id="BAAAVV010000003">
    <property type="protein sequence ID" value="GAA3165136.1"/>
    <property type="molecule type" value="Genomic_DNA"/>
</dbReference>
<protein>
    <submittedName>
        <fullName evidence="1">Uncharacterized protein</fullName>
    </submittedName>
</protein>
<name>A0ABP6P1V9_9ACTN</name>
<evidence type="ECO:0000313" key="2">
    <source>
        <dbReference type="Proteomes" id="UP001499924"/>
    </source>
</evidence>
<dbReference type="Proteomes" id="UP001499924">
    <property type="component" value="Unassembled WGS sequence"/>
</dbReference>
<gene>
    <name evidence="1" type="ORF">GCM10010531_16980</name>
</gene>
<sequence>MPASHSYRDLLETNHWIRKNSDKFYWQCTTRTVQESKLFPVNPYIAMSYLNAWYRWPELLRKIDAAMPAEEIGDRAREVSSYVNVLTAGIIPDFYLGGRQILMDMGMLKATDAIDDVMFVLDFAKRLNLSYKRADHHVLAQDNGERQQLHPERVTQVFEADALGTKPGDKLHTAVHRFLATVSQYAFLKDCECRLGIGNSGPYKVGDAEMLVRDFHNLGEGDLPWLDGVADEIPFNNLTLPVIMKDTHFNILDDWGSFEATPAYSHDNMVAVGLYTSDYLSEGYLPVHMDNHGELADYLDHLRDKMSHATSELWKRMAGWTRDQMIDAGLLVYYGVVRDMAHFAGVYDQEEWFTVEDRAQRFKPLFNDEYGGHLIGELVGYISLRSQQGSEYHMSRFSGAPGDMWSTIPYSVLSDDEWTSGVGPIRGGSTSLPPKTGKYTTTRGKLTQDEVNAAVRGFTPATVAPHLRGLDDTWVKHHPEDPRADELYKATQQNSITLKDAGAGLVRADIAALREKAGRNA</sequence>
<reference evidence="2" key="1">
    <citation type="journal article" date="2019" name="Int. J. Syst. Evol. Microbiol.">
        <title>The Global Catalogue of Microorganisms (GCM) 10K type strain sequencing project: providing services to taxonomists for standard genome sequencing and annotation.</title>
        <authorList>
            <consortium name="The Broad Institute Genomics Platform"/>
            <consortium name="The Broad Institute Genome Sequencing Center for Infectious Disease"/>
            <person name="Wu L."/>
            <person name="Ma J."/>
        </authorList>
    </citation>
    <scope>NUCLEOTIDE SEQUENCE [LARGE SCALE GENOMIC DNA]</scope>
    <source>
        <strain evidence="2">JCM 15614</strain>
    </source>
</reference>
<proteinExistence type="predicted"/>
<keyword evidence="2" id="KW-1185">Reference proteome</keyword>
<evidence type="ECO:0000313" key="1">
    <source>
        <dbReference type="EMBL" id="GAA3165136.1"/>
    </source>
</evidence>
<comment type="caution">
    <text evidence="1">The sequence shown here is derived from an EMBL/GenBank/DDBJ whole genome shotgun (WGS) entry which is preliminary data.</text>
</comment>
<accession>A0ABP6P1V9</accession>